<sequence length="196" mass="21454">MNTLGKTTFLARVAFPSFRQLISERMPSRLILAPADSVDFPSIWPKSYSHGILNQIRDSIASGPVCAFYLPWEYTSHHIHLFLNAFFKAGNRQCSEVDGAPATIKPTIRAPPPSPDLQRATELPQFIPPPPIFVPTQSPQMSPGSTPTFIPLQETGNGIKSSLTQEGQHAGGSCHPSKVHWAPDVGCEADRDAVWL</sequence>
<dbReference type="AlphaFoldDB" id="A0A4Y2AXV9"/>
<evidence type="ECO:0000313" key="2">
    <source>
        <dbReference type="EMBL" id="GBL84578.1"/>
    </source>
</evidence>
<evidence type="ECO:0000313" key="3">
    <source>
        <dbReference type="Proteomes" id="UP000499080"/>
    </source>
</evidence>
<evidence type="ECO:0000256" key="1">
    <source>
        <dbReference type="SAM" id="MobiDB-lite"/>
    </source>
</evidence>
<reference evidence="2 3" key="1">
    <citation type="journal article" date="2019" name="Sci. Rep.">
        <title>Orb-weaving spider Araneus ventricosus genome elucidates the spidroin gene catalogue.</title>
        <authorList>
            <person name="Kono N."/>
            <person name="Nakamura H."/>
            <person name="Ohtoshi R."/>
            <person name="Moran D.A.P."/>
            <person name="Shinohara A."/>
            <person name="Yoshida Y."/>
            <person name="Fujiwara M."/>
            <person name="Mori M."/>
            <person name="Tomita M."/>
            <person name="Arakawa K."/>
        </authorList>
    </citation>
    <scope>NUCLEOTIDE SEQUENCE [LARGE SCALE GENOMIC DNA]</scope>
</reference>
<keyword evidence="3" id="KW-1185">Reference proteome</keyword>
<organism evidence="2 3">
    <name type="scientific">Araneus ventricosus</name>
    <name type="common">Orbweaver spider</name>
    <name type="synonym">Epeira ventricosa</name>
    <dbReference type="NCBI Taxonomy" id="182803"/>
    <lineage>
        <taxon>Eukaryota</taxon>
        <taxon>Metazoa</taxon>
        <taxon>Ecdysozoa</taxon>
        <taxon>Arthropoda</taxon>
        <taxon>Chelicerata</taxon>
        <taxon>Arachnida</taxon>
        <taxon>Araneae</taxon>
        <taxon>Araneomorphae</taxon>
        <taxon>Entelegynae</taxon>
        <taxon>Araneoidea</taxon>
        <taxon>Araneidae</taxon>
        <taxon>Araneus</taxon>
    </lineage>
</organism>
<name>A0A4Y2AXV9_ARAVE</name>
<protein>
    <submittedName>
        <fullName evidence="2">Uncharacterized protein</fullName>
    </submittedName>
</protein>
<dbReference type="Proteomes" id="UP000499080">
    <property type="component" value="Unassembled WGS sequence"/>
</dbReference>
<gene>
    <name evidence="2" type="ORF">AVEN_191050_1</name>
</gene>
<dbReference type="EMBL" id="BGPR01000038">
    <property type="protein sequence ID" value="GBL84578.1"/>
    <property type="molecule type" value="Genomic_DNA"/>
</dbReference>
<accession>A0A4Y2AXV9</accession>
<proteinExistence type="predicted"/>
<feature type="region of interest" description="Disordered" evidence="1">
    <location>
        <begin position="163"/>
        <end position="183"/>
    </location>
</feature>
<comment type="caution">
    <text evidence="2">The sequence shown here is derived from an EMBL/GenBank/DDBJ whole genome shotgun (WGS) entry which is preliminary data.</text>
</comment>